<gene>
    <name evidence="1" type="ORF">C8P63_10859</name>
</gene>
<dbReference type="EMBL" id="QBKR01000008">
    <property type="protein sequence ID" value="PTX60749.1"/>
    <property type="molecule type" value="Genomic_DNA"/>
</dbReference>
<reference evidence="1 2" key="1">
    <citation type="submission" date="2018-04" db="EMBL/GenBank/DDBJ databases">
        <title>Genomic Encyclopedia of Archaeal and Bacterial Type Strains, Phase II (KMG-II): from individual species to whole genera.</title>
        <authorList>
            <person name="Goeker M."/>
        </authorList>
    </citation>
    <scope>NUCLEOTIDE SEQUENCE [LARGE SCALE GENOMIC DNA]</scope>
    <source>
        <strain evidence="1 2">DSM 45787</strain>
    </source>
</reference>
<dbReference type="SUPFAM" id="SSF69322">
    <property type="entry name" value="Tricorn protease domain 2"/>
    <property type="match status" value="1"/>
</dbReference>
<protein>
    <recommendedName>
        <fullName evidence="3">WD40 repeat protein</fullName>
    </recommendedName>
</protein>
<organism evidence="1 2">
    <name type="scientific">Melghirimyces profundicolus</name>
    <dbReference type="NCBI Taxonomy" id="1242148"/>
    <lineage>
        <taxon>Bacteria</taxon>
        <taxon>Bacillati</taxon>
        <taxon>Bacillota</taxon>
        <taxon>Bacilli</taxon>
        <taxon>Bacillales</taxon>
        <taxon>Thermoactinomycetaceae</taxon>
        <taxon>Melghirimyces</taxon>
    </lineage>
</organism>
<name>A0A2T6BXE2_9BACL</name>
<evidence type="ECO:0000313" key="1">
    <source>
        <dbReference type="EMBL" id="PTX60749.1"/>
    </source>
</evidence>
<dbReference type="InterPro" id="IPR011042">
    <property type="entry name" value="6-blade_b-propeller_TolB-like"/>
</dbReference>
<proteinExistence type="predicted"/>
<sequence length="400" mass="45598">MVPYLFQGDRFYFRGKTDRGSDYYIFDLTTGRLVKEDWTRRYGDSKEVYHLGEGVKVRILDKQSGRSLVLERDGGTTKITDSLSLSKEPVSVSPAGNAFIYTRESGADLDLHLYSVEDGRDRVLRKGVNKTAATGADWVRWSPGGEYFLMARAVYETKDAKKVMTLAGNTGVWSPTGARLAYVAGSRKVKEESDGDRPSLLGDRLVVLDMESGKSVTYYRTEPDQWIAGPAVWDPEGRYLAFPTGKKVKGDLFFGKIHVTDGKMFHYVENEQNLMPTRLNHLTLSSGSDYLSYTVNGILKLIDLRSLESRVYDVYSQVENQVQSEADYIRFGPDGVWLAREHEILYVSERMEKKQIYQTDRWIHGFYLSEKRNKLLLREGTENGEVLKLVRLQQSREAPE</sequence>
<evidence type="ECO:0008006" key="3">
    <source>
        <dbReference type="Google" id="ProtNLM"/>
    </source>
</evidence>
<dbReference type="Gene3D" id="2.120.10.30">
    <property type="entry name" value="TolB, C-terminal domain"/>
    <property type="match status" value="1"/>
</dbReference>
<dbReference type="Proteomes" id="UP000244240">
    <property type="component" value="Unassembled WGS sequence"/>
</dbReference>
<comment type="caution">
    <text evidence="1">The sequence shown here is derived from an EMBL/GenBank/DDBJ whole genome shotgun (WGS) entry which is preliminary data.</text>
</comment>
<dbReference type="AlphaFoldDB" id="A0A2T6BXE2"/>
<evidence type="ECO:0000313" key="2">
    <source>
        <dbReference type="Proteomes" id="UP000244240"/>
    </source>
</evidence>
<keyword evidence="2" id="KW-1185">Reference proteome</keyword>
<accession>A0A2T6BXE2</accession>